<feature type="transmembrane region" description="Helical" evidence="6">
    <location>
        <begin position="78"/>
        <end position="98"/>
    </location>
</feature>
<comment type="subcellular location">
    <subcellularLocation>
        <location evidence="1">Membrane</location>
        <topology evidence="1">Multi-pass membrane protein</topology>
    </subcellularLocation>
</comment>
<reference evidence="9" key="1">
    <citation type="submission" date="2014-09" db="EMBL/GenBank/DDBJ databases">
        <authorList>
            <person name="Gomez-Valero L."/>
        </authorList>
    </citation>
    <scope>NUCLEOTIDE SEQUENCE [LARGE SCALE GENOMIC DNA]</scope>
    <source>
        <strain evidence="9">ATCC700992</strain>
    </source>
</reference>
<dbReference type="PANTHER" id="PTHR38459:SF1">
    <property type="entry name" value="PROPHAGE BACTOPRENOL-LINKED GLUCOSE TRANSLOCASE HOMOLOG"/>
    <property type="match status" value="1"/>
</dbReference>
<keyword evidence="5 6" id="KW-0472">Membrane</keyword>
<feature type="domain" description="GtrA/DPMS transmembrane" evidence="7">
    <location>
        <begin position="16"/>
        <end position="124"/>
    </location>
</feature>
<dbReference type="Proteomes" id="UP000032430">
    <property type="component" value="Chromosome I"/>
</dbReference>
<sequence>MQRYNLRKKSKKWFVFLLGGLLNTSISYLFYFLFLIILPYQVSYFLAFSIGIIFSYYYNSIIVFQADLSLKKFLSYPIIYVFQYIASAFALAIMVDVMKINEMYAPLFVSAILVPLSYTMSKIILSRAPNS</sequence>
<evidence type="ECO:0000256" key="4">
    <source>
        <dbReference type="ARBA" id="ARBA00022989"/>
    </source>
</evidence>
<dbReference type="AlphaFoldDB" id="A0A098GAI4"/>
<dbReference type="HOGENOM" id="CLU_083873_5_2_6"/>
<dbReference type="RefSeq" id="WP_052674033.1">
    <property type="nucleotide sequence ID" value="NZ_LN614827.1"/>
</dbReference>
<feature type="transmembrane region" description="Helical" evidence="6">
    <location>
        <begin position="104"/>
        <end position="125"/>
    </location>
</feature>
<evidence type="ECO:0000256" key="1">
    <source>
        <dbReference type="ARBA" id="ARBA00004141"/>
    </source>
</evidence>
<name>A0A098GAI4_9GAMM</name>
<proteinExistence type="inferred from homology"/>
<dbReference type="KEGG" id="lfa:LFA_3667"/>
<feature type="transmembrane region" description="Helical" evidence="6">
    <location>
        <begin position="12"/>
        <end position="38"/>
    </location>
</feature>
<accession>A0A098GAI4</accession>
<evidence type="ECO:0000256" key="3">
    <source>
        <dbReference type="ARBA" id="ARBA00022692"/>
    </source>
</evidence>
<feature type="transmembrane region" description="Helical" evidence="6">
    <location>
        <begin position="44"/>
        <end position="66"/>
    </location>
</feature>
<evidence type="ECO:0000256" key="2">
    <source>
        <dbReference type="ARBA" id="ARBA00009399"/>
    </source>
</evidence>
<keyword evidence="9" id="KW-1185">Reference proteome</keyword>
<protein>
    <recommendedName>
        <fullName evidence="7">GtrA/DPMS transmembrane domain-containing protein</fullName>
    </recommendedName>
</protein>
<keyword evidence="4 6" id="KW-1133">Transmembrane helix</keyword>
<dbReference type="STRING" id="1212491.LFA_3667"/>
<organism evidence="8 9">
    <name type="scientific">Legionella fallonii LLAP-10</name>
    <dbReference type="NCBI Taxonomy" id="1212491"/>
    <lineage>
        <taxon>Bacteria</taxon>
        <taxon>Pseudomonadati</taxon>
        <taxon>Pseudomonadota</taxon>
        <taxon>Gammaproteobacteria</taxon>
        <taxon>Legionellales</taxon>
        <taxon>Legionellaceae</taxon>
        <taxon>Legionella</taxon>
    </lineage>
</organism>
<keyword evidence="3 6" id="KW-0812">Transmembrane</keyword>
<comment type="similarity">
    <text evidence="2">Belongs to the GtrA family.</text>
</comment>
<dbReference type="GO" id="GO:0005886">
    <property type="term" value="C:plasma membrane"/>
    <property type="evidence" value="ECO:0007669"/>
    <property type="project" value="TreeGrafter"/>
</dbReference>
<evidence type="ECO:0000313" key="9">
    <source>
        <dbReference type="Proteomes" id="UP000032430"/>
    </source>
</evidence>
<dbReference type="PANTHER" id="PTHR38459">
    <property type="entry name" value="PROPHAGE BACTOPRENOL-LINKED GLUCOSE TRANSLOCASE HOMOLOG"/>
    <property type="match status" value="1"/>
</dbReference>
<evidence type="ECO:0000313" key="8">
    <source>
        <dbReference type="EMBL" id="CEG58992.1"/>
    </source>
</evidence>
<evidence type="ECO:0000259" key="7">
    <source>
        <dbReference type="Pfam" id="PF04138"/>
    </source>
</evidence>
<dbReference type="Pfam" id="PF04138">
    <property type="entry name" value="GtrA_DPMS_TM"/>
    <property type="match status" value="1"/>
</dbReference>
<gene>
    <name evidence="8" type="ORF">LFA_3667</name>
</gene>
<dbReference type="InterPro" id="IPR007267">
    <property type="entry name" value="GtrA_DPMS_TM"/>
</dbReference>
<evidence type="ECO:0000256" key="6">
    <source>
        <dbReference type="SAM" id="Phobius"/>
    </source>
</evidence>
<dbReference type="OrthoDB" id="7015925at2"/>
<dbReference type="EMBL" id="LN614827">
    <property type="protein sequence ID" value="CEG58992.1"/>
    <property type="molecule type" value="Genomic_DNA"/>
</dbReference>
<dbReference type="InterPro" id="IPR051401">
    <property type="entry name" value="GtrA_CellWall_Glycosyl"/>
</dbReference>
<evidence type="ECO:0000256" key="5">
    <source>
        <dbReference type="ARBA" id="ARBA00023136"/>
    </source>
</evidence>
<dbReference type="GO" id="GO:0000271">
    <property type="term" value="P:polysaccharide biosynthetic process"/>
    <property type="evidence" value="ECO:0007669"/>
    <property type="project" value="InterPro"/>
</dbReference>